<evidence type="ECO:0000313" key="2">
    <source>
        <dbReference type="EMBL" id="CDQ96183.1"/>
    </source>
</evidence>
<dbReference type="EMBL" id="FR924447">
    <property type="protein sequence ID" value="CDQ96183.1"/>
    <property type="molecule type" value="Genomic_DNA"/>
</dbReference>
<proteinExistence type="predicted"/>
<organism evidence="2 3">
    <name type="scientific">Oncorhynchus mykiss</name>
    <name type="common">Rainbow trout</name>
    <name type="synonym">Salmo gairdneri</name>
    <dbReference type="NCBI Taxonomy" id="8022"/>
    <lineage>
        <taxon>Eukaryota</taxon>
        <taxon>Metazoa</taxon>
        <taxon>Chordata</taxon>
        <taxon>Craniata</taxon>
        <taxon>Vertebrata</taxon>
        <taxon>Euteleostomi</taxon>
        <taxon>Actinopterygii</taxon>
        <taxon>Neopterygii</taxon>
        <taxon>Teleostei</taxon>
        <taxon>Protacanthopterygii</taxon>
        <taxon>Salmoniformes</taxon>
        <taxon>Salmonidae</taxon>
        <taxon>Salmoninae</taxon>
        <taxon>Oncorhynchus</taxon>
    </lineage>
</organism>
<accession>A0A060YWC5</accession>
<evidence type="ECO:0000313" key="3">
    <source>
        <dbReference type="Proteomes" id="UP000193380"/>
    </source>
</evidence>
<dbReference type="PaxDb" id="8022-A0A060YWC5"/>
<dbReference type="SUPFAM" id="SSF82185">
    <property type="entry name" value="Histone H3 K4-specific methyltransferase SET7/9 N-terminal domain"/>
    <property type="match status" value="1"/>
</dbReference>
<protein>
    <submittedName>
        <fullName evidence="2">Uncharacterized protein</fullName>
    </submittedName>
</protein>
<reference evidence="2" key="2">
    <citation type="submission" date="2014-03" db="EMBL/GenBank/DDBJ databases">
        <authorList>
            <person name="Genoscope - CEA"/>
        </authorList>
    </citation>
    <scope>NUCLEOTIDE SEQUENCE</scope>
</reference>
<name>A0A060YWC5_ONCMY</name>
<reference evidence="2" key="1">
    <citation type="journal article" date="2014" name="Nat. Commun.">
        <title>The rainbow trout genome provides novel insights into evolution after whole-genome duplication in vertebrates.</title>
        <authorList>
            <person name="Berthelot C."/>
            <person name="Brunet F."/>
            <person name="Chalopin D."/>
            <person name="Juanchich A."/>
            <person name="Bernard M."/>
            <person name="Noel B."/>
            <person name="Bento P."/>
            <person name="Da Silva C."/>
            <person name="Labadie K."/>
            <person name="Alberti A."/>
            <person name="Aury J.M."/>
            <person name="Louis A."/>
            <person name="Dehais P."/>
            <person name="Bardou P."/>
            <person name="Montfort J."/>
            <person name="Klopp C."/>
            <person name="Cabau C."/>
            <person name="Gaspin C."/>
            <person name="Thorgaard G.H."/>
            <person name="Boussaha M."/>
            <person name="Quillet E."/>
            <person name="Guyomard R."/>
            <person name="Galiana D."/>
            <person name="Bobe J."/>
            <person name="Volff J.N."/>
            <person name="Genet C."/>
            <person name="Wincker P."/>
            <person name="Jaillon O."/>
            <person name="Roest Crollius H."/>
            <person name="Guiguen Y."/>
        </authorList>
    </citation>
    <scope>NUCLEOTIDE SEQUENCE [LARGE SCALE GENOMIC DNA]</scope>
</reference>
<dbReference type="Pfam" id="PF02493">
    <property type="entry name" value="MORN"/>
    <property type="match status" value="3"/>
</dbReference>
<dbReference type="Gene3D" id="2.20.110.10">
    <property type="entry name" value="Histone H3 K4-specific methyltransferase SET7/9 N-terminal domain"/>
    <property type="match status" value="1"/>
</dbReference>
<dbReference type="PANTHER" id="PTHR43215">
    <property type="entry name" value="RADIAL SPOKE HEAD 1 HOMOLOG"/>
    <property type="match status" value="1"/>
</dbReference>
<dbReference type="STRING" id="8022.A0A060YWC5"/>
<evidence type="ECO:0000256" key="1">
    <source>
        <dbReference type="ARBA" id="ARBA00022737"/>
    </source>
</evidence>
<sequence length="129" mass="14619">MDTSHAAHWSSDPSRCSSAEEEDECRYSQLLQNHIVSQNTILIRVSSSLQSGVNLYQQINGQGIYHYNDTGSRYMGTWVMGKMESAGEFIHLNHRYQGNFLNNNPSGPGKYVFEIGCEQHGEYLQVDQV</sequence>
<dbReference type="AlphaFoldDB" id="A0A060YWC5"/>
<dbReference type="GO" id="GO:0005634">
    <property type="term" value="C:nucleus"/>
    <property type="evidence" value="ECO:0007669"/>
    <property type="project" value="TreeGrafter"/>
</dbReference>
<dbReference type="GO" id="GO:0035082">
    <property type="term" value="P:axoneme assembly"/>
    <property type="evidence" value="ECO:0007669"/>
    <property type="project" value="TreeGrafter"/>
</dbReference>
<gene>
    <name evidence="2" type="ORF">GSONMT00016538001</name>
</gene>
<dbReference type="InterPro" id="IPR003409">
    <property type="entry name" value="MORN"/>
</dbReference>
<dbReference type="PANTHER" id="PTHR43215:SF14">
    <property type="entry name" value="RADIAL SPOKE HEAD 1 HOMOLOG"/>
    <property type="match status" value="1"/>
</dbReference>
<dbReference type="GO" id="GO:0007286">
    <property type="term" value="P:spermatid development"/>
    <property type="evidence" value="ECO:0007669"/>
    <property type="project" value="TreeGrafter"/>
</dbReference>
<keyword evidence="1" id="KW-0677">Repeat</keyword>
<dbReference type="GO" id="GO:0031514">
    <property type="term" value="C:motile cilium"/>
    <property type="evidence" value="ECO:0007669"/>
    <property type="project" value="TreeGrafter"/>
</dbReference>
<dbReference type="Proteomes" id="UP000193380">
    <property type="component" value="Unassembled WGS sequence"/>
</dbReference>